<feature type="transmembrane region" description="Helical" evidence="1">
    <location>
        <begin position="198"/>
        <end position="217"/>
    </location>
</feature>
<dbReference type="OrthoDB" id="3297477at2"/>
<feature type="transmembrane region" description="Helical" evidence="1">
    <location>
        <begin position="83"/>
        <end position="101"/>
    </location>
</feature>
<accession>A0A0A6ULC2</accession>
<keyword evidence="1" id="KW-1133">Transmembrane helix</keyword>
<keyword evidence="3" id="KW-1185">Reference proteome</keyword>
<gene>
    <name evidence="2" type="ORF">MB27_24670</name>
</gene>
<dbReference type="RefSeq" id="WP_043528087.1">
    <property type="nucleotide sequence ID" value="NZ_BAABKU010000028.1"/>
</dbReference>
<feature type="transmembrane region" description="Helical" evidence="1">
    <location>
        <begin position="247"/>
        <end position="268"/>
    </location>
</feature>
<organism evidence="2 3">
    <name type="scientific">Actinoplanes utahensis</name>
    <dbReference type="NCBI Taxonomy" id="1869"/>
    <lineage>
        <taxon>Bacteria</taxon>
        <taxon>Bacillati</taxon>
        <taxon>Actinomycetota</taxon>
        <taxon>Actinomycetes</taxon>
        <taxon>Micromonosporales</taxon>
        <taxon>Micromonosporaceae</taxon>
        <taxon>Actinoplanes</taxon>
    </lineage>
</organism>
<dbReference type="AlphaFoldDB" id="A0A0A6ULC2"/>
<proteinExistence type="predicted"/>
<keyword evidence="1" id="KW-0812">Transmembrane</keyword>
<feature type="transmembrane region" description="Helical" evidence="1">
    <location>
        <begin position="166"/>
        <end position="186"/>
    </location>
</feature>
<comment type="caution">
    <text evidence="2">The sequence shown here is derived from an EMBL/GenBank/DDBJ whole genome shotgun (WGS) entry which is preliminary data.</text>
</comment>
<evidence type="ECO:0008006" key="4">
    <source>
        <dbReference type="Google" id="ProtNLM"/>
    </source>
</evidence>
<feature type="transmembrane region" description="Helical" evidence="1">
    <location>
        <begin position="42"/>
        <end position="63"/>
    </location>
</feature>
<keyword evidence="1" id="KW-0472">Membrane</keyword>
<evidence type="ECO:0000313" key="2">
    <source>
        <dbReference type="EMBL" id="KHD75119.1"/>
    </source>
</evidence>
<dbReference type="EMBL" id="JRTT01000031">
    <property type="protein sequence ID" value="KHD75119.1"/>
    <property type="molecule type" value="Genomic_DNA"/>
</dbReference>
<dbReference type="eggNOG" id="COG1277">
    <property type="taxonomic scope" value="Bacteria"/>
</dbReference>
<sequence>MTVRSETLATDRPERPAPYPVGLRQALAAEWTKLWSVRSTGWSLLITGLTVVGVAVVSGRTLLSYRPPADVSAADVVGAAMEGVVFGQLAIGVLGAMVITGEYGTGMIRSTLAAVPARNRLLLAKAIVVAAVALVTGTLTGLLAFLVARPMIGSPAAGVSLTDPGVLRAVAGSGLYLAVLAVFALATGTILRHSAGTITTLILAILIVPSMLAQLGGAGRAVSRWWPTHAGFQLLHVDRLPGQLAPWPGFVTFAGATAALLAIALLLLGRRDA</sequence>
<dbReference type="Pfam" id="PF12730">
    <property type="entry name" value="ABC2_membrane_4"/>
    <property type="match status" value="1"/>
</dbReference>
<name>A0A0A6ULC2_ACTUT</name>
<reference evidence="2 3" key="1">
    <citation type="submission" date="2014-10" db="EMBL/GenBank/DDBJ databases">
        <title>Draft genome sequence of Actinoplanes utahensis NRRL 12052.</title>
        <authorList>
            <person name="Velasco-Bucheli B."/>
            <person name="del Cerro C."/>
            <person name="Hormigo D."/>
            <person name="Garcia J.L."/>
            <person name="Acebal C."/>
            <person name="Arroyo M."/>
            <person name="de la Mata I."/>
        </authorList>
    </citation>
    <scope>NUCLEOTIDE SEQUENCE [LARGE SCALE GENOMIC DNA]</scope>
    <source>
        <strain evidence="2 3">NRRL 12052</strain>
    </source>
</reference>
<dbReference type="STRING" id="1869.MB27_24670"/>
<feature type="transmembrane region" description="Helical" evidence="1">
    <location>
        <begin position="122"/>
        <end position="146"/>
    </location>
</feature>
<evidence type="ECO:0000313" key="3">
    <source>
        <dbReference type="Proteomes" id="UP000054537"/>
    </source>
</evidence>
<protein>
    <recommendedName>
        <fullName evidence="4">ABC transporter permease</fullName>
    </recommendedName>
</protein>
<evidence type="ECO:0000256" key="1">
    <source>
        <dbReference type="SAM" id="Phobius"/>
    </source>
</evidence>
<dbReference type="Proteomes" id="UP000054537">
    <property type="component" value="Unassembled WGS sequence"/>
</dbReference>